<evidence type="ECO:0000313" key="4">
    <source>
        <dbReference type="Proteomes" id="UP000599578"/>
    </source>
</evidence>
<dbReference type="InterPro" id="IPR015590">
    <property type="entry name" value="Aldehyde_DH_dom"/>
</dbReference>
<organism evidence="3 4">
    <name type="scientific">Marinobacterium nitratireducens</name>
    <dbReference type="NCBI Taxonomy" id="518897"/>
    <lineage>
        <taxon>Bacteria</taxon>
        <taxon>Pseudomonadati</taxon>
        <taxon>Pseudomonadota</taxon>
        <taxon>Gammaproteobacteria</taxon>
        <taxon>Oceanospirillales</taxon>
        <taxon>Oceanospirillaceae</taxon>
        <taxon>Marinobacterium</taxon>
    </lineage>
</organism>
<dbReference type="Gene3D" id="3.40.605.10">
    <property type="entry name" value="Aldehyde Dehydrogenase, Chain A, domain 1"/>
    <property type="match status" value="1"/>
</dbReference>
<accession>A0A918DTR3</accession>
<evidence type="ECO:0000259" key="2">
    <source>
        <dbReference type="Pfam" id="PF00171"/>
    </source>
</evidence>
<reference evidence="3 4" key="1">
    <citation type="journal article" date="2014" name="Int. J. Syst. Evol. Microbiol.">
        <title>Complete genome sequence of Corynebacterium casei LMG S-19264T (=DSM 44701T), isolated from a smear-ripened cheese.</title>
        <authorList>
            <consortium name="US DOE Joint Genome Institute (JGI-PGF)"/>
            <person name="Walter F."/>
            <person name="Albersmeier A."/>
            <person name="Kalinowski J."/>
            <person name="Ruckert C."/>
        </authorList>
    </citation>
    <scope>NUCLEOTIDE SEQUENCE [LARGE SCALE GENOMIC DNA]</scope>
    <source>
        <strain evidence="3 4">CGMCC 1.7286</strain>
    </source>
</reference>
<proteinExistence type="predicted"/>
<feature type="domain" description="Aldehyde dehydrogenase" evidence="2">
    <location>
        <begin position="3"/>
        <end position="467"/>
    </location>
</feature>
<dbReference type="InterPro" id="IPR016163">
    <property type="entry name" value="Ald_DH_C"/>
</dbReference>
<dbReference type="InterPro" id="IPR016160">
    <property type="entry name" value="Ald_DH_CS_CYS"/>
</dbReference>
<dbReference type="InterPro" id="IPR016162">
    <property type="entry name" value="Ald_DH_N"/>
</dbReference>
<dbReference type="Gene3D" id="3.40.309.10">
    <property type="entry name" value="Aldehyde Dehydrogenase, Chain A, domain 2"/>
    <property type="match status" value="1"/>
</dbReference>
<dbReference type="RefSeq" id="WP_188861021.1">
    <property type="nucleotide sequence ID" value="NZ_BMLT01000006.1"/>
</dbReference>
<evidence type="ECO:0000313" key="3">
    <source>
        <dbReference type="EMBL" id="GGO83006.1"/>
    </source>
</evidence>
<dbReference type="PANTHER" id="PTHR11699">
    <property type="entry name" value="ALDEHYDE DEHYDROGENASE-RELATED"/>
    <property type="match status" value="1"/>
</dbReference>
<dbReference type="PROSITE" id="PS00070">
    <property type="entry name" value="ALDEHYDE_DEHYDR_CYS"/>
    <property type="match status" value="1"/>
</dbReference>
<name>A0A918DTR3_9GAMM</name>
<dbReference type="Proteomes" id="UP000599578">
    <property type="component" value="Unassembled WGS sequence"/>
</dbReference>
<dbReference type="InterPro" id="IPR016161">
    <property type="entry name" value="Ald_DH/histidinol_DH"/>
</dbReference>
<sequence length="475" mass="51637">MSQIEVVNPFTGEPVFSQSSESFAAVSKRIDAGQRAALAWRSLTPETRARHLLGALDYFRHNRDDIAAGITREMGKPLAAAKEELDFMLERAEYLCRFASDGALDPAHHAQYDDETFEGRIECQAKGVVYIITPWNYPLFCAINGSVCALLSGSAVVLKHSTTPSVGAHFEKAFGTMAGIDGLLTHVLVDFDVSARIIEEADINHLVFTGSVQGGRVVQQSAAKRAFNEVPDPFIQCSLELGGSDAAYIAEDADIEQAAFWTVKIGRLHNSGQSCCAVKRVYVHASLYDDYLARAQAIMEAEVSGDPMASETTLGPLHGGEKAVSGLLEMVRQAERLGARLCTGGDTESHGNAEFLRPTLLADVRPEMRVLQEETFGPVLPVMKVADDDEAIAQVGNSRYGLTASIFTRSRQRAEHFIRAVDTGTVYVNRCNFVDARLGWIGRHASGNGSLALAPEGLQAFSWRKSVNIDPSDLK</sequence>
<dbReference type="SUPFAM" id="SSF53720">
    <property type="entry name" value="ALDH-like"/>
    <property type="match status" value="1"/>
</dbReference>
<evidence type="ECO:0000256" key="1">
    <source>
        <dbReference type="ARBA" id="ARBA00023002"/>
    </source>
</evidence>
<keyword evidence="1" id="KW-0560">Oxidoreductase</keyword>
<dbReference type="EMBL" id="BMLT01000006">
    <property type="protein sequence ID" value="GGO83006.1"/>
    <property type="molecule type" value="Genomic_DNA"/>
</dbReference>
<dbReference type="Pfam" id="PF00171">
    <property type="entry name" value="Aldedh"/>
    <property type="match status" value="1"/>
</dbReference>
<dbReference type="GO" id="GO:0016620">
    <property type="term" value="F:oxidoreductase activity, acting on the aldehyde or oxo group of donors, NAD or NADP as acceptor"/>
    <property type="evidence" value="ECO:0007669"/>
    <property type="project" value="InterPro"/>
</dbReference>
<comment type="caution">
    <text evidence="3">The sequence shown here is derived from an EMBL/GenBank/DDBJ whole genome shotgun (WGS) entry which is preliminary data.</text>
</comment>
<gene>
    <name evidence="3" type="ORF">GCM10011348_25720</name>
</gene>
<dbReference type="AlphaFoldDB" id="A0A918DTR3"/>
<protein>
    <submittedName>
        <fullName evidence="3">Aldehyde dehydrogenase</fullName>
    </submittedName>
</protein>
<keyword evidence="4" id="KW-1185">Reference proteome</keyword>